<dbReference type="eggNOG" id="KOG0023">
    <property type="taxonomic scope" value="Eukaryota"/>
</dbReference>
<accession>F0XBE6</accession>
<protein>
    <recommendedName>
        <fullName evidence="3">alcohol dehydrogenase</fullName>
        <ecNumber evidence="3">1.1.1.1</ecNumber>
    </recommendedName>
</protein>
<dbReference type="GeneID" id="25978543"/>
<name>F0XBE6_GROCL</name>
<feature type="region of interest" description="Disordered" evidence="9">
    <location>
        <begin position="1"/>
        <end position="25"/>
    </location>
</feature>
<evidence type="ECO:0000256" key="8">
    <source>
        <dbReference type="RuleBase" id="RU361277"/>
    </source>
</evidence>
<evidence type="ECO:0000256" key="4">
    <source>
        <dbReference type="ARBA" id="ARBA00022723"/>
    </source>
</evidence>
<dbReference type="InterPro" id="IPR013149">
    <property type="entry name" value="ADH-like_C"/>
</dbReference>
<comment type="similarity">
    <text evidence="2 8">Belongs to the zinc-containing alcohol dehydrogenase family.</text>
</comment>
<evidence type="ECO:0000256" key="5">
    <source>
        <dbReference type="ARBA" id="ARBA00022833"/>
    </source>
</evidence>
<dbReference type="Proteomes" id="UP000007796">
    <property type="component" value="Unassembled WGS sequence"/>
</dbReference>
<evidence type="ECO:0000256" key="6">
    <source>
        <dbReference type="ARBA" id="ARBA00023002"/>
    </source>
</evidence>
<dbReference type="GO" id="GO:0008270">
    <property type="term" value="F:zinc ion binding"/>
    <property type="evidence" value="ECO:0007669"/>
    <property type="project" value="InterPro"/>
</dbReference>
<dbReference type="RefSeq" id="XP_014174462.1">
    <property type="nucleotide sequence ID" value="XM_014318987.1"/>
</dbReference>
<keyword evidence="5 8" id="KW-0862">Zinc</keyword>
<dbReference type="STRING" id="655863.F0XBE6"/>
<dbReference type="CDD" id="cd08297">
    <property type="entry name" value="CAD3"/>
    <property type="match status" value="1"/>
</dbReference>
<evidence type="ECO:0000256" key="1">
    <source>
        <dbReference type="ARBA" id="ARBA00001947"/>
    </source>
</evidence>
<dbReference type="InterPro" id="IPR013154">
    <property type="entry name" value="ADH-like_N"/>
</dbReference>
<dbReference type="Gene3D" id="3.90.180.10">
    <property type="entry name" value="Medium-chain alcohol dehydrogenases, catalytic domain"/>
    <property type="match status" value="1"/>
</dbReference>
<dbReference type="GO" id="GO:0005737">
    <property type="term" value="C:cytoplasm"/>
    <property type="evidence" value="ECO:0007669"/>
    <property type="project" value="TreeGrafter"/>
</dbReference>
<dbReference type="InParanoid" id="F0XBE6"/>
<evidence type="ECO:0000256" key="2">
    <source>
        <dbReference type="ARBA" id="ARBA00008072"/>
    </source>
</evidence>
<reference evidence="11 12" key="1">
    <citation type="journal article" date="2011" name="Proc. Natl. Acad. Sci. U.S.A.">
        <title>Genome and transcriptome analyses of the mountain pine beetle-fungal symbiont Grosmannia clavigera, a lodgepole pine pathogen.</title>
        <authorList>
            <person name="DiGuistini S."/>
            <person name="Wang Y."/>
            <person name="Liao N.Y."/>
            <person name="Taylor G."/>
            <person name="Tanguay P."/>
            <person name="Feau N."/>
            <person name="Henrissat B."/>
            <person name="Chan S.K."/>
            <person name="Hesse-Orce U."/>
            <person name="Alamouti S.M."/>
            <person name="Tsui C.K.M."/>
            <person name="Docking R.T."/>
            <person name="Levasseur A."/>
            <person name="Haridas S."/>
            <person name="Robertson G."/>
            <person name="Birol I."/>
            <person name="Holt R.A."/>
            <person name="Marra M.A."/>
            <person name="Hamelin R.C."/>
            <person name="Hirst M."/>
            <person name="Jones S.J.M."/>
            <person name="Bohlmann J."/>
            <person name="Breuil C."/>
        </authorList>
    </citation>
    <scope>NUCLEOTIDE SEQUENCE [LARGE SCALE GENOMIC DNA]</scope>
    <source>
        <strain evidence="12">kw1407 / UAMH 11150</strain>
    </source>
</reference>
<comment type="cofactor">
    <cofactor evidence="1 8">
        <name>Zn(2+)</name>
        <dbReference type="ChEBI" id="CHEBI:29105"/>
    </cofactor>
</comment>
<dbReference type="InterPro" id="IPR036291">
    <property type="entry name" value="NAD(P)-bd_dom_sf"/>
</dbReference>
<evidence type="ECO:0000313" key="12">
    <source>
        <dbReference type="Proteomes" id="UP000007796"/>
    </source>
</evidence>
<keyword evidence="6" id="KW-0560">Oxidoreductase</keyword>
<dbReference type="SMART" id="SM00829">
    <property type="entry name" value="PKS_ER"/>
    <property type="match status" value="1"/>
</dbReference>
<dbReference type="Pfam" id="PF00107">
    <property type="entry name" value="ADH_zinc_N"/>
    <property type="match status" value="1"/>
</dbReference>
<dbReference type="SUPFAM" id="SSF51735">
    <property type="entry name" value="NAD(P)-binding Rossmann-fold domains"/>
    <property type="match status" value="1"/>
</dbReference>
<dbReference type="Pfam" id="PF08240">
    <property type="entry name" value="ADH_N"/>
    <property type="match status" value="1"/>
</dbReference>
<feature type="domain" description="Enoyl reductase (ER)" evidence="10">
    <location>
        <begin position="21"/>
        <end position="365"/>
    </location>
</feature>
<proteinExistence type="inferred from homology"/>
<evidence type="ECO:0000256" key="7">
    <source>
        <dbReference type="ARBA" id="ARBA00023027"/>
    </source>
</evidence>
<dbReference type="InterPro" id="IPR002328">
    <property type="entry name" value="ADH_Zn_CS"/>
</dbReference>
<keyword evidence="12" id="KW-1185">Reference proteome</keyword>
<keyword evidence="7" id="KW-0520">NAD</keyword>
<dbReference type="PANTHER" id="PTHR42940">
    <property type="entry name" value="ALCOHOL DEHYDROGENASE 1-RELATED"/>
    <property type="match status" value="1"/>
</dbReference>
<dbReference type="GO" id="GO:0004022">
    <property type="term" value="F:alcohol dehydrogenase (NAD+) activity"/>
    <property type="evidence" value="ECO:0007669"/>
    <property type="project" value="UniProtKB-EC"/>
</dbReference>
<evidence type="ECO:0000256" key="3">
    <source>
        <dbReference type="ARBA" id="ARBA00013190"/>
    </source>
</evidence>
<dbReference type="InterPro" id="IPR020843">
    <property type="entry name" value="ER"/>
</dbReference>
<organism evidence="12">
    <name type="scientific">Grosmannia clavigera (strain kw1407 / UAMH 11150)</name>
    <name type="common">Blue stain fungus</name>
    <name type="synonym">Graphiocladiella clavigera</name>
    <dbReference type="NCBI Taxonomy" id="655863"/>
    <lineage>
        <taxon>Eukaryota</taxon>
        <taxon>Fungi</taxon>
        <taxon>Dikarya</taxon>
        <taxon>Ascomycota</taxon>
        <taxon>Pezizomycotina</taxon>
        <taxon>Sordariomycetes</taxon>
        <taxon>Sordariomycetidae</taxon>
        <taxon>Ophiostomatales</taxon>
        <taxon>Ophiostomataceae</taxon>
        <taxon>Leptographium</taxon>
    </lineage>
</organism>
<sequence>MPSATSAIPATQRAAVKEGHGASAKTPLREVAVPQPGPDEILVKLTWTGLCASDKSLLHDEWGGVGLAMTPDTHGIAGHEGVGRVVAMGPGVEAAGRWKLGDRAGIKWIASVCGHCVFCRDSYQGGEVLCLHQKNSGFSVAGTFQQYCVTSAAYATVLPDAVSDEEAGPIMCGGVTAYSACKRSQVRPGQWIVLLGAGGGLGHLGLQYAKAMGMRIIAVDGGAAKREICLRMGAEIFLDFADTPDMPAAVLALTDGIGAHGVINFAAAPSGYATAPYLLRSNGTLVAVGMPGDPAVLAGAPPMMLAIKRLNIVGSAVGTLADVDEALDFTARGLVHPILTKGTLADVDRLMDDMVSGKLAGRAVLKIED</sequence>
<dbReference type="Gene3D" id="3.40.50.720">
    <property type="entry name" value="NAD(P)-binding Rossmann-like Domain"/>
    <property type="match status" value="1"/>
</dbReference>
<dbReference type="EC" id="1.1.1.1" evidence="3"/>
<evidence type="ECO:0000256" key="9">
    <source>
        <dbReference type="SAM" id="MobiDB-lite"/>
    </source>
</evidence>
<gene>
    <name evidence="11" type="ORF">CMQ_5242</name>
</gene>
<keyword evidence="4 8" id="KW-0479">Metal-binding</keyword>
<dbReference type="EMBL" id="GL629756">
    <property type="protein sequence ID" value="EFX04980.1"/>
    <property type="molecule type" value="Genomic_DNA"/>
</dbReference>
<dbReference type="PROSITE" id="PS00059">
    <property type="entry name" value="ADH_ZINC"/>
    <property type="match status" value="1"/>
</dbReference>
<dbReference type="PANTHER" id="PTHR42940:SF3">
    <property type="entry name" value="ALCOHOL DEHYDROGENASE 1-RELATED"/>
    <property type="match status" value="1"/>
</dbReference>
<evidence type="ECO:0000259" key="10">
    <source>
        <dbReference type="SMART" id="SM00829"/>
    </source>
</evidence>
<dbReference type="InterPro" id="IPR011032">
    <property type="entry name" value="GroES-like_sf"/>
</dbReference>
<dbReference type="FunFam" id="3.40.50.720:FF:000039">
    <property type="entry name" value="Alcohol dehydrogenase AdhP"/>
    <property type="match status" value="1"/>
</dbReference>
<dbReference type="SUPFAM" id="SSF50129">
    <property type="entry name" value="GroES-like"/>
    <property type="match status" value="1"/>
</dbReference>
<dbReference type="OrthoDB" id="1879366at2759"/>
<dbReference type="AlphaFoldDB" id="F0XBE6"/>
<dbReference type="HOGENOM" id="CLU_026673_20_1_1"/>
<evidence type="ECO:0000313" key="11">
    <source>
        <dbReference type="EMBL" id="EFX04980.1"/>
    </source>
</evidence>